<evidence type="ECO:0000313" key="5">
    <source>
        <dbReference type="Proteomes" id="UP000612585"/>
    </source>
</evidence>
<feature type="region of interest" description="Disordered" evidence="1">
    <location>
        <begin position="84"/>
        <end position="103"/>
    </location>
</feature>
<dbReference type="CDD" id="cd00093">
    <property type="entry name" value="HTH_XRE"/>
    <property type="match status" value="1"/>
</dbReference>
<dbReference type="Gene3D" id="1.10.260.40">
    <property type="entry name" value="lambda repressor-like DNA-binding domains"/>
    <property type="match status" value="1"/>
</dbReference>
<protein>
    <recommendedName>
        <fullName evidence="3">HTH cro/C1-type domain-containing protein</fullName>
    </recommendedName>
</protein>
<feature type="transmembrane region" description="Helical" evidence="2">
    <location>
        <begin position="108"/>
        <end position="131"/>
    </location>
</feature>
<evidence type="ECO:0000313" key="4">
    <source>
        <dbReference type="EMBL" id="GIJ63429.1"/>
    </source>
</evidence>
<keyword evidence="2" id="KW-0812">Transmembrane</keyword>
<keyword evidence="2" id="KW-0472">Membrane</keyword>
<dbReference type="EMBL" id="BOPG01000094">
    <property type="protein sequence ID" value="GIJ63429.1"/>
    <property type="molecule type" value="Genomic_DNA"/>
</dbReference>
<evidence type="ECO:0000256" key="1">
    <source>
        <dbReference type="SAM" id="MobiDB-lite"/>
    </source>
</evidence>
<keyword evidence="5" id="KW-1185">Reference proteome</keyword>
<evidence type="ECO:0000259" key="3">
    <source>
        <dbReference type="SMART" id="SM00530"/>
    </source>
</evidence>
<dbReference type="Proteomes" id="UP000612585">
    <property type="component" value="Unassembled WGS sequence"/>
</dbReference>
<reference evidence="4" key="1">
    <citation type="submission" date="2021-01" db="EMBL/GenBank/DDBJ databases">
        <title>Whole genome shotgun sequence of Virgisporangium aurantiacum NBRC 16421.</title>
        <authorList>
            <person name="Komaki H."/>
            <person name="Tamura T."/>
        </authorList>
    </citation>
    <scope>NUCLEOTIDE SEQUENCE</scope>
    <source>
        <strain evidence="4">NBRC 16421</strain>
    </source>
</reference>
<name>A0A8J4E6N9_9ACTN</name>
<keyword evidence="2" id="KW-1133">Transmembrane helix</keyword>
<feature type="domain" description="HTH cro/C1-type" evidence="3">
    <location>
        <begin position="21"/>
        <end position="77"/>
    </location>
</feature>
<sequence>MARPEWPIDPSAGPLQSFAFALRKVRADAGNPTYRALAKSAGYSAATLSDAARGVRRPTLDVVLAYVGACQGDVEEWRRRWEQLDAPAEPPQPDPPAPQPPPRLRRRWLVLGVAAIVVVTAITTVAVVGPFKKHPVTTAGCPPLPDKRAFTGETYGAGTPVRPGASGSEPVLRTVPSNCTLGFTGYCLGAKTRDATSGTPDIRWFILADGNVVPSAIVHGNPPANLAPSRCRNDRPGPESISLAVAADAAKPGGLVVTATGSNLEIVGFAARHAGAAWRQLSLSGGAEFTGVWHPAQSPGGLATEPVTIVAVACLGGGGPTAIVDAKAASAIDPSAARPPSLAPKEVTAAARSACQYPAR</sequence>
<comment type="caution">
    <text evidence="4">The sequence shown here is derived from an EMBL/GenBank/DDBJ whole genome shotgun (WGS) entry which is preliminary data.</text>
</comment>
<dbReference type="InterPro" id="IPR010982">
    <property type="entry name" value="Lambda_DNA-bd_dom_sf"/>
</dbReference>
<dbReference type="GO" id="GO:0003677">
    <property type="term" value="F:DNA binding"/>
    <property type="evidence" value="ECO:0007669"/>
    <property type="project" value="InterPro"/>
</dbReference>
<evidence type="ECO:0000256" key="2">
    <source>
        <dbReference type="SAM" id="Phobius"/>
    </source>
</evidence>
<dbReference type="SUPFAM" id="SSF47413">
    <property type="entry name" value="lambda repressor-like DNA-binding domains"/>
    <property type="match status" value="1"/>
</dbReference>
<dbReference type="SMART" id="SM00530">
    <property type="entry name" value="HTH_XRE"/>
    <property type="match status" value="1"/>
</dbReference>
<accession>A0A8J4E6N9</accession>
<organism evidence="4 5">
    <name type="scientific">Virgisporangium aurantiacum</name>
    <dbReference type="NCBI Taxonomy" id="175570"/>
    <lineage>
        <taxon>Bacteria</taxon>
        <taxon>Bacillati</taxon>
        <taxon>Actinomycetota</taxon>
        <taxon>Actinomycetes</taxon>
        <taxon>Micromonosporales</taxon>
        <taxon>Micromonosporaceae</taxon>
        <taxon>Virgisporangium</taxon>
    </lineage>
</organism>
<feature type="compositionally biased region" description="Pro residues" evidence="1">
    <location>
        <begin position="88"/>
        <end position="102"/>
    </location>
</feature>
<dbReference type="InterPro" id="IPR001387">
    <property type="entry name" value="Cro/C1-type_HTH"/>
</dbReference>
<proteinExistence type="predicted"/>
<dbReference type="RefSeq" id="WP_204009917.1">
    <property type="nucleotide sequence ID" value="NZ_BOPG01000094.1"/>
</dbReference>
<dbReference type="AlphaFoldDB" id="A0A8J4E6N9"/>
<gene>
    <name evidence="4" type="ORF">Vau01_109450</name>
</gene>